<keyword evidence="5" id="KW-0346">Stress response</keyword>
<dbReference type="GO" id="GO:0042026">
    <property type="term" value="P:protein refolding"/>
    <property type="evidence" value="ECO:0007669"/>
    <property type="project" value="TreeGrafter"/>
</dbReference>
<dbReference type="AlphaFoldDB" id="A0A226E120"/>
<dbReference type="EMBL" id="LNIX01000007">
    <property type="protein sequence ID" value="OXA51422.1"/>
    <property type="molecule type" value="Genomic_DNA"/>
</dbReference>
<dbReference type="InterPro" id="IPR001436">
    <property type="entry name" value="Alpha-crystallin/sHSP_animal"/>
</dbReference>
<dbReference type="CDD" id="cd06526">
    <property type="entry name" value="metazoan_ACD"/>
    <property type="match status" value="1"/>
</dbReference>
<dbReference type="Pfam" id="PF00011">
    <property type="entry name" value="HSP20"/>
    <property type="match status" value="1"/>
</dbReference>
<evidence type="ECO:0000256" key="3">
    <source>
        <dbReference type="SAM" id="MobiDB-lite"/>
    </source>
</evidence>
<reference evidence="5 6" key="1">
    <citation type="submission" date="2015-12" db="EMBL/GenBank/DDBJ databases">
        <title>The genome of Folsomia candida.</title>
        <authorList>
            <person name="Faddeeva A."/>
            <person name="Derks M.F."/>
            <person name="Anvar Y."/>
            <person name="Smit S."/>
            <person name="Van Straalen N."/>
            <person name="Roelofs D."/>
        </authorList>
    </citation>
    <scope>NUCLEOTIDE SEQUENCE [LARGE SCALE GENOMIC DNA]</scope>
    <source>
        <strain evidence="5 6">VU population</strain>
        <tissue evidence="5">Whole body</tissue>
    </source>
</reference>
<evidence type="ECO:0000313" key="6">
    <source>
        <dbReference type="Proteomes" id="UP000198287"/>
    </source>
</evidence>
<dbReference type="GO" id="GO:0009408">
    <property type="term" value="P:response to heat"/>
    <property type="evidence" value="ECO:0007669"/>
    <property type="project" value="TreeGrafter"/>
</dbReference>
<evidence type="ECO:0000259" key="4">
    <source>
        <dbReference type="PROSITE" id="PS01031"/>
    </source>
</evidence>
<evidence type="ECO:0000256" key="2">
    <source>
        <dbReference type="RuleBase" id="RU003616"/>
    </source>
</evidence>
<dbReference type="SUPFAM" id="SSF49764">
    <property type="entry name" value="HSP20-like chaperones"/>
    <property type="match status" value="1"/>
</dbReference>
<dbReference type="PROSITE" id="PS01031">
    <property type="entry name" value="SHSP"/>
    <property type="match status" value="1"/>
</dbReference>
<comment type="caution">
    <text evidence="5">The sequence shown here is derived from an EMBL/GenBank/DDBJ whole genome shotgun (WGS) entry which is preliminary data.</text>
</comment>
<dbReference type="GO" id="GO:0005634">
    <property type="term" value="C:nucleus"/>
    <property type="evidence" value="ECO:0007669"/>
    <property type="project" value="TreeGrafter"/>
</dbReference>
<dbReference type="PANTHER" id="PTHR45640">
    <property type="entry name" value="HEAT SHOCK PROTEIN HSP-12.2-RELATED"/>
    <property type="match status" value="1"/>
</dbReference>
<feature type="domain" description="SHSP" evidence="4">
    <location>
        <begin position="129"/>
        <end position="240"/>
    </location>
</feature>
<name>A0A226E120_FOLCA</name>
<dbReference type="InterPro" id="IPR002068">
    <property type="entry name" value="A-crystallin/Hsp20_dom"/>
</dbReference>
<sequence>MIIPIQREGSNSVPLSHPTSFKTTSAHTSKKSVRITPKITEIEMRPQTRPVVVQPKQQENFKPVSILSSSKSHDWSDMSNSALKMFEASNKRWAAENNVENNFLVPSFNTSTQSLFKDNKFDNFSNRIMTPMFQDHPIKIETFVTESDRYVLTLDVRQFKAEEIQVKVADETISVSGKHEEKQDEGNFSYQEYSRKHSLPPGVRASDVKCVLSSDGILTITAPRKEQPALQQSERTIAIKHSGLPAIRV</sequence>
<dbReference type="Gene3D" id="2.60.40.790">
    <property type="match status" value="1"/>
</dbReference>
<dbReference type="OrthoDB" id="1431247at2759"/>
<gene>
    <name evidence="5" type="ORF">Fcan01_13206</name>
</gene>
<dbReference type="GO" id="GO:0005737">
    <property type="term" value="C:cytoplasm"/>
    <property type="evidence" value="ECO:0007669"/>
    <property type="project" value="TreeGrafter"/>
</dbReference>
<evidence type="ECO:0000313" key="5">
    <source>
        <dbReference type="EMBL" id="OXA51422.1"/>
    </source>
</evidence>
<evidence type="ECO:0000256" key="1">
    <source>
        <dbReference type="PROSITE-ProRule" id="PRU00285"/>
    </source>
</evidence>
<dbReference type="PRINTS" id="PR00299">
    <property type="entry name" value="ACRYSTALLIN"/>
</dbReference>
<feature type="region of interest" description="Disordered" evidence="3">
    <location>
        <begin position="1"/>
        <end position="33"/>
    </location>
</feature>
<dbReference type="Proteomes" id="UP000198287">
    <property type="component" value="Unassembled WGS sequence"/>
</dbReference>
<feature type="compositionally biased region" description="Polar residues" evidence="3">
    <location>
        <begin position="8"/>
        <end position="27"/>
    </location>
</feature>
<organism evidence="5 6">
    <name type="scientific">Folsomia candida</name>
    <name type="common">Springtail</name>
    <dbReference type="NCBI Taxonomy" id="158441"/>
    <lineage>
        <taxon>Eukaryota</taxon>
        <taxon>Metazoa</taxon>
        <taxon>Ecdysozoa</taxon>
        <taxon>Arthropoda</taxon>
        <taxon>Hexapoda</taxon>
        <taxon>Collembola</taxon>
        <taxon>Entomobryomorpha</taxon>
        <taxon>Isotomoidea</taxon>
        <taxon>Isotomidae</taxon>
        <taxon>Proisotominae</taxon>
        <taxon>Folsomia</taxon>
    </lineage>
</organism>
<keyword evidence="6" id="KW-1185">Reference proteome</keyword>
<accession>A0A226E120</accession>
<dbReference type="STRING" id="158441.A0A226E120"/>
<comment type="similarity">
    <text evidence="1 2">Belongs to the small heat shock protein (HSP20) family.</text>
</comment>
<dbReference type="InterPro" id="IPR008978">
    <property type="entry name" value="HSP20-like_chaperone"/>
</dbReference>
<dbReference type="PANTHER" id="PTHR45640:SF26">
    <property type="entry name" value="RE23625P"/>
    <property type="match status" value="1"/>
</dbReference>
<dbReference type="GO" id="GO:0051082">
    <property type="term" value="F:unfolded protein binding"/>
    <property type="evidence" value="ECO:0007669"/>
    <property type="project" value="TreeGrafter"/>
</dbReference>
<proteinExistence type="inferred from homology"/>
<protein>
    <submittedName>
        <fullName evidence="5">Heat shock protein beta-1</fullName>
    </submittedName>
</protein>